<proteinExistence type="predicted"/>
<keyword evidence="1" id="KW-1133">Transmembrane helix</keyword>
<comment type="caution">
    <text evidence="2">The sequence shown here is derived from an EMBL/GenBank/DDBJ whole genome shotgun (WGS) entry which is preliminary data.</text>
</comment>
<evidence type="ECO:0000256" key="1">
    <source>
        <dbReference type="SAM" id="Phobius"/>
    </source>
</evidence>
<feature type="transmembrane region" description="Helical" evidence="1">
    <location>
        <begin position="270"/>
        <end position="288"/>
    </location>
</feature>
<evidence type="ECO:0000313" key="3">
    <source>
        <dbReference type="Proteomes" id="UP000238823"/>
    </source>
</evidence>
<reference evidence="2 3" key="1">
    <citation type="submission" date="2018-03" db="EMBL/GenBank/DDBJ databases">
        <title>Draft Genome Sequences of the Obligatory Marine Myxobacteria Enhygromyxa salina SWB007.</title>
        <authorList>
            <person name="Poehlein A."/>
            <person name="Moghaddam J.A."/>
            <person name="Harms H."/>
            <person name="Alanjari M."/>
            <person name="Koenig G.M."/>
            <person name="Daniel R."/>
            <person name="Schaeberle T.F."/>
        </authorList>
    </citation>
    <scope>NUCLEOTIDE SEQUENCE [LARGE SCALE GENOMIC DNA]</scope>
    <source>
        <strain evidence="2 3">SWB007</strain>
    </source>
</reference>
<dbReference type="EMBL" id="PVNL01000110">
    <property type="protein sequence ID" value="PRQ03160.1"/>
    <property type="molecule type" value="Genomic_DNA"/>
</dbReference>
<dbReference type="Proteomes" id="UP000238823">
    <property type="component" value="Unassembled WGS sequence"/>
</dbReference>
<sequence length="309" mass="32869">MAAMSPLSLALWLLFGPAGPDQGRDVVVLEQAVISAGPTAESAQRLAEALTNAETQALALIGDEDALALLDRARLALVSIHLALGDSVEAEAAMDEVIRSAMGRQVGAGNFGPVVLELYERRLQALRNTGTSTIAITCQSCEIIINETRASNPELPLYLGRYRVWVVFSDPNRGPEHLVIELHEPGMAARRSFLTSSERPIGEDVPGATQDRRTRLLPRWAELSMASAGAALLIGGVVLAALNGTCRGEALGGDTETCPQLHENHPQDKVLIGLGAGAMVAAGVVLTVDEVRIGRARGRQAMLTWTIQF</sequence>
<dbReference type="AlphaFoldDB" id="A0A2S9YDG7"/>
<accession>A0A2S9YDG7</accession>
<name>A0A2S9YDG7_9BACT</name>
<keyword evidence="1" id="KW-0472">Membrane</keyword>
<keyword evidence="1" id="KW-0812">Transmembrane</keyword>
<protein>
    <submittedName>
        <fullName evidence="2">Uncharacterized protein</fullName>
    </submittedName>
</protein>
<evidence type="ECO:0000313" key="2">
    <source>
        <dbReference type="EMBL" id="PRQ03160.1"/>
    </source>
</evidence>
<organism evidence="2 3">
    <name type="scientific">Enhygromyxa salina</name>
    <dbReference type="NCBI Taxonomy" id="215803"/>
    <lineage>
        <taxon>Bacteria</taxon>
        <taxon>Pseudomonadati</taxon>
        <taxon>Myxococcota</taxon>
        <taxon>Polyangia</taxon>
        <taxon>Nannocystales</taxon>
        <taxon>Nannocystaceae</taxon>
        <taxon>Enhygromyxa</taxon>
    </lineage>
</organism>
<gene>
    <name evidence="2" type="ORF">ENSA7_54310</name>
</gene>